<dbReference type="EMBL" id="AB850848">
    <property type="protein sequence ID" value="BAO02228.1"/>
    <property type="molecule type" value="mRNA"/>
</dbReference>
<proteinExistence type="evidence at transcript level"/>
<name>U6BZY7_CONMR</name>
<feature type="region of interest" description="Disordered" evidence="1">
    <location>
        <begin position="61"/>
        <end position="90"/>
    </location>
</feature>
<feature type="compositionally biased region" description="Low complexity" evidence="1">
    <location>
        <begin position="68"/>
        <end position="90"/>
    </location>
</feature>
<sequence>MRLLARPVFFFFFSCGSTLGVWPLTLPARAREPCTLPPTRRTSTSSVARFSSAARLAPFSRGFPAQNTASSSDASPSSRSTRAFTSSTVSVPCTVESVSLL</sequence>
<evidence type="ECO:0000313" key="2">
    <source>
        <dbReference type="EMBL" id="BAO02228.1"/>
    </source>
</evidence>
<accession>U6BZY7</accession>
<evidence type="ECO:0000256" key="1">
    <source>
        <dbReference type="SAM" id="MobiDB-lite"/>
    </source>
</evidence>
<reference evidence="2" key="1">
    <citation type="journal article" date="2013" name="BMC Genomics">
        <title>Systematic interrogation of the Conus marmoreus venom duct transcriptome with ConoSorter reveals 158 novel conotoxins and 13 new gene superfamilies.</title>
        <authorList>
            <person name="Lavergne V."/>
            <person name="Dutertre S."/>
            <person name="Jin A."/>
            <person name="Lewis R.J."/>
            <person name="Taft R.J."/>
            <person name="Alewood P.F."/>
        </authorList>
    </citation>
    <scope>NUCLEOTIDE SEQUENCE</scope>
</reference>
<protein>
    <submittedName>
        <fullName evidence="2">Mr_precursor_154</fullName>
    </submittedName>
</protein>
<organism evidence="2">
    <name type="scientific">Conus marmoreus</name>
    <name type="common">Marble cone</name>
    <dbReference type="NCBI Taxonomy" id="42752"/>
    <lineage>
        <taxon>Eukaryota</taxon>
        <taxon>Metazoa</taxon>
        <taxon>Spiralia</taxon>
        <taxon>Lophotrochozoa</taxon>
        <taxon>Mollusca</taxon>
        <taxon>Gastropoda</taxon>
        <taxon>Caenogastropoda</taxon>
        <taxon>Neogastropoda</taxon>
        <taxon>Conoidea</taxon>
        <taxon>Conidae</taxon>
        <taxon>Conus</taxon>
    </lineage>
</organism>
<dbReference type="AlphaFoldDB" id="U6BZY7"/>